<protein>
    <submittedName>
        <fullName evidence="1">Uncharacterized protein</fullName>
    </submittedName>
</protein>
<comment type="caution">
    <text evidence="1">The sequence shown here is derived from an EMBL/GenBank/DDBJ whole genome shotgun (WGS) entry which is preliminary data.</text>
</comment>
<reference evidence="1" key="2">
    <citation type="submission" date="2020-11" db="EMBL/GenBank/DDBJ databases">
        <authorList>
            <person name="McCartney M.A."/>
            <person name="Auch B."/>
            <person name="Kono T."/>
            <person name="Mallez S."/>
            <person name="Becker A."/>
            <person name="Gohl D.M."/>
            <person name="Silverstein K.A.T."/>
            <person name="Koren S."/>
            <person name="Bechman K.B."/>
            <person name="Herman A."/>
            <person name="Abrahante J.E."/>
            <person name="Garbe J."/>
        </authorList>
    </citation>
    <scope>NUCLEOTIDE SEQUENCE</scope>
    <source>
        <strain evidence="1">Duluth1</strain>
        <tissue evidence="1">Whole animal</tissue>
    </source>
</reference>
<accession>A0A9D4DNS6</accession>
<gene>
    <name evidence="1" type="ORF">DPMN_187060</name>
</gene>
<evidence type="ECO:0000313" key="1">
    <source>
        <dbReference type="EMBL" id="KAH3752443.1"/>
    </source>
</evidence>
<dbReference type="AlphaFoldDB" id="A0A9D4DNS6"/>
<sequence length="115" mass="12906">MPNEVITGAWRDGFHMDNLQVPRGGNLATIRAKQEIEAVLETLLQHYWICSVAGYNDIKYLISVTRCCCRLHVLLLGGILCMTIQEAVGAMFNRSSFLPVRISPLQFPLLRSGPF</sequence>
<organism evidence="1 2">
    <name type="scientific">Dreissena polymorpha</name>
    <name type="common">Zebra mussel</name>
    <name type="synonym">Mytilus polymorpha</name>
    <dbReference type="NCBI Taxonomy" id="45954"/>
    <lineage>
        <taxon>Eukaryota</taxon>
        <taxon>Metazoa</taxon>
        <taxon>Spiralia</taxon>
        <taxon>Lophotrochozoa</taxon>
        <taxon>Mollusca</taxon>
        <taxon>Bivalvia</taxon>
        <taxon>Autobranchia</taxon>
        <taxon>Heteroconchia</taxon>
        <taxon>Euheterodonta</taxon>
        <taxon>Imparidentia</taxon>
        <taxon>Neoheterodontei</taxon>
        <taxon>Myida</taxon>
        <taxon>Dreissenoidea</taxon>
        <taxon>Dreissenidae</taxon>
        <taxon>Dreissena</taxon>
    </lineage>
</organism>
<keyword evidence="2" id="KW-1185">Reference proteome</keyword>
<reference evidence="1" key="1">
    <citation type="journal article" date="2019" name="bioRxiv">
        <title>The Genome of the Zebra Mussel, Dreissena polymorpha: A Resource for Invasive Species Research.</title>
        <authorList>
            <person name="McCartney M.A."/>
            <person name="Auch B."/>
            <person name="Kono T."/>
            <person name="Mallez S."/>
            <person name="Zhang Y."/>
            <person name="Obille A."/>
            <person name="Becker A."/>
            <person name="Abrahante J.E."/>
            <person name="Garbe J."/>
            <person name="Badalamenti J.P."/>
            <person name="Herman A."/>
            <person name="Mangelson H."/>
            <person name="Liachko I."/>
            <person name="Sullivan S."/>
            <person name="Sone E.D."/>
            <person name="Koren S."/>
            <person name="Silverstein K.A.T."/>
            <person name="Beckman K.B."/>
            <person name="Gohl D.M."/>
        </authorList>
    </citation>
    <scope>NUCLEOTIDE SEQUENCE</scope>
    <source>
        <strain evidence="1">Duluth1</strain>
        <tissue evidence="1">Whole animal</tissue>
    </source>
</reference>
<dbReference type="EMBL" id="JAIWYP010000010">
    <property type="protein sequence ID" value="KAH3752443.1"/>
    <property type="molecule type" value="Genomic_DNA"/>
</dbReference>
<evidence type="ECO:0000313" key="2">
    <source>
        <dbReference type="Proteomes" id="UP000828390"/>
    </source>
</evidence>
<dbReference type="Proteomes" id="UP000828390">
    <property type="component" value="Unassembled WGS sequence"/>
</dbReference>
<proteinExistence type="predicted"/>
<name>A0A9D4DNS6_DREPO</name>